<evidence type="ECO:0000313" key="2">
    <source>
        <dbReference type="EMBL" id="MED6162840.1"/>
    </source>
</evidence>
<evidence type="ECO:0000256" key="1">
    <source>
        <dbReference type="SAM" id="Coils"/>
    </source>
</evidence>
<gene>
    <name evidence="2" type="ORF">PIB30_074268</name>
</gene>
<keyword evidence="1" id="KW-0175">Coiled coil</keyword>
<keyword evidence="3" id="KW-1185">Reference proteome</keyword>
<proteinExistence type="predicted"/>
<name>A0ABU6UND6_9FABA</name>
<accession>A0ABU6UND6</accession>
<evidence type="ECO:0000313" key="3">
    <source>
        <dbReference type="Proteomes" id="UP001341840"/>
    </source>
</evidence>
<comment type="caution">
    <text evidence="2">The sequence shown here is derived from an EMBL/GenBank/DDBJ whole genome shotgun (WGS) entry which is preliminary data.</text>
</comment>
<dbReference type="EMBL" id="JASCZI010121748">
    <property type="protein sequence ID" value="MED6162840.1"/>
    <property type="molecule type" value="Genomic_DNA"/>
</dbReference>
<organism evidence="2 3">
    <name type="scientific">Stylosanthes scabra</name>
    <dbReference type="NCBI Taxonomy" id="79078"/>
    <lineage>
        <taxon>Eukaryota</taxon>
        <taxon>Viridiplantae</taxon>
        <taxon>Streptophyta</taxon>
        <taxon>Embryophyta</taxon>
        <taxon>Tracheophyta</taxon>
        <taxon>Spermatophyta</taxon>
        <taxon>Magnoliopsida</taxon>
        <taxon>eudicotyledons</taxon>
        <taxon>Gunneridae</taxon>
        <taxon>Pentapetalae</taxon>
        <taxon>rosids</taxon>
        <taxon>fabids</taxon>
        <taxon>Fabales</taxon>
        <taxon>Fabaceae</taxon>
        <taxon>Papilionoideae</taxon>
        <taxon>50 kb inversion clade</taxon>
        <taxon>dalbergioids sensu lato</taxon>
        <taxon>Dalbergieae</taxon>
        <taxon>Pterocarpus clade</taxon>
        <taxon>Stylosanthes</taxon>
    </lineage>
</organism>
<dbReference type="Proteomes" id="UP001341840">
    <property type="component" value="Unassembled WGS sequence"/>
</dbReference>
<sequence length="140" mass="15639">MGHVKICNNYEVSRARLTMADEAERRSNKLLGEMKVLSLQKAVVVEERAEAVQAKLKAEEDLKSVEAKLEALGKEKDDEIERLVHREEELVSEKQCEDLAEDVKAAVSATELAILAPDFNIDQIGFFKDIVDGKVIDPSD</sequence>
<reference evidence="2 3" key="1">
    <citation type="journal article" date="2023" name="Plants (Basel)">
        <title>Bridging the Gap: Combining Genomics and Transcriptomics Approaches to Understand Stylosanthes scabra, an Orphan Legume from the Brazilian Caatinga.</title>
        <authorList>
            <person name="Ferreira-Neto J.R.C."/>
            <person name="da Silva M.D."/>
            <person name="Binneck E."/>
            <person name="de Melo N.F."/>
            <person name="da Silva R.H."/>
            <person name="de Melo A.L.T.M."/>
            <person name="Pandolfi V."/>
            <person name="Bustamante F.O."/>
            <person name="Brasileiro-Vidal A.C."/>
            <person name="Benko-Iseppon A.M."/>
        </authorList>
    </citation>
    <scope>NUCLEOTIDE SEQUENCE [LARGE SCALE GENOMIC DNA]</scope>
    <source>
        <tissue evidence="2">Leaves</tissue>
    </source>
</reference>
<protein>
    <submittedName>
        <fullName evidence="2">Uncharacterized protein</fullName>
    </submittedName>
</protein>
<feature type="coiled-coil region" evidence="1">
    <location>
        <begin position="20"/>
        <end position="82"/>
    </location>
</feature>